<proteinExistence type="predicted"/>
<evidence type="ECO:0000313" key="3">
    <source>
        <dbReference type="Proteomes" id="UP000822688"/>
    </source>
</evidence>
<feature type="region of interest" description="Disordered" evidence="1">
    <location>
        <begin position="51"/>
        <end position="70"/>
    </location>
</feature>
<name>A0A8T0I9K5_CERPU</name>
<dbReference type="AlphaFoldDB" id="A0A8T0I9K5"/>
<protein>
    <submittedName>
        <fullName evidence="2">Uncharacterized protein</fullName>
    </submittedName>
</protein>
<organism evidence="2 3">
    <name type="scientific">Ceratodon purpureus</name>
    <name type="common">Fire moss</name>
    <name type="synonym">Dicranum purpureum</name>
    <dbReference type="NCBI Taxonomy" id="3225"/>
    <lineage>
        <taxon>Eukaryota</taxon>
        <taxon>Viridiplantae</taxon>
        <taxon>Streptophyta</taxon>
        <taxon>Embryophyta</taxon>
        <taxon>Bryophyta</taxon>
        <taxon>Bryophytina</taxon>
        <taxon>Bryopsida</taxon>
        <taxon>Dicranidae</taxon>
        <taxon>Pseudoditrichales</taxon>
        <taxon>Ditrichaceae</taxon>
        <taxon>Ceratodon</taxon>
    </lineage>
</organism>
<evidence type="ECO:0000313" key="2">
    <source>
        <dbReference type="EMBL" id="KAG0579153.1"/>
    </source>
</evidence>
<dbReference type="EMBL" id="CM026424">
    <property type="protein sequence ID" value="KAG0579153.1"/>
    <property type="molecule type" value="Genomic_DNA"/>
</dbReference>
<feature type="region of interest" description="Disordered" evidence="1">
    <location>
        <begin position="87"/>
        <end position="109"/>
    </location>
</feature>
<accession>A0A8T0I9K5</accession>
<evidence type="ECO:0000256" key="1">
    <source>
        <dbReference type="SAM" id="MobiDB-lite"/>
    </source>
</evidence>
<sequence>MEKGEDQSLFRDSPPTDDLHSDGEEGSGRCWFTPRGRGRWRFARVERKQSKWRGVSRLTRSQSTAGRDDPASFCCCCGPRWKGMNSKCTDGDGNAGAAREDRGRSGKKGSLLQKFASFNDSSSLRYADGGRVSPALSPLPVRTMSKMERDKQRRMFVPIWQRRATMSPIKALDLRQRTS</sequence>
<feature type="compositionally biased region" description="Basic and acidic residues" evidence="1">
    <location>
        <begin position="17"/>
        <end position="27"/>
    </location>
</feature>
<reference evidence="2" key="1">
    <citation type="submission" date="2020-06" db="EMBL/GenBank/DDBJ databases">
        <title>WGS assembly of Ceratodon purpureus strain R40.</title>
        <authorList>
            <person name="Carey S.B."/>
            <person name="Jenkins J."/>
            <person name="Shu S."/>
            <person name="Lovell J.T."/>
            <person name="Sreedasyam A."/>
            <person name="Maumus F."/>
            <person name="Tiley G.P."/>
            <person name="Fernandez-Pozo N."/>
            <person name="Barry K."/>
            <person name="Chen C."/>
            <person name="Wang M."/>
            <person name="Lipzen A."/>
            <person name="Daum C."/>
            <person name="Saski C.A."/>
            <person name="Payton A.C."/>
            <person name="Mcbreen J.C."/>
            <person name="Conrad R.E."/>
            <person name="Kollar L.M."/>
            <person name="Olsson S."/>
            <person name="Huttunen S."/>
            <person name="Landis J.B."/>
            <person name="Wickett N.J."/>
            <person name="Johnson M.G."/>
            <person name="Rensing S.A."/>
            <person name="Grimwood J."/>
            <person name="Schmutz J."/>
            <person name="Mcdaniel S.F."/>
        </authorList>
    </citation>
    <scope>NUCLEOTIDE SEQUENCE</scope>
    <source>
        <strain evidence="2">R40</strain>
    </source>
</reference>
<feature type="region of interest" description="Disordered" evidence="1">
    <location>
        <begin position="1"/>
        <end position="30"/>
    </location>
</feature>
<comment type="caution">
    <text evidence="2">The sequence shown here is derived from an EMBL/GenBank/DDBJ whole genome shotgun (WGS) entry which is preliminary data.</text>
</comment>
<dbReference type="Proteomes" id="UP000822688">
    <property type="component" value="Chromosome 4"/>
</dbReference>
<keyword evidence="3" id="KW-1185">Reference proteome</keyword>
<gene>
    <name evidence="2" type="ORF">KC19_4G077000</name>
</gene>